<evidence type="ECO:0000259" key="1">
    <source>
        <dbReference type="PROSITE" id="PS50878"/>
    </source>
</evidence>
<organism evidence="2 3">
    <name type="scientific">Zophobas morio</name>
    <dbReference type="NCBI Taxonomy" id="2755281"/>
    <lineage>
        <taxon>Eukaryota</taxon>
        <taxon>Metazoa</taxon>
        <taxon>Ecdysozoa</taxon>
        <taxon>Arthropoda</taxon>
        <taxon>Hexapoda</taxon>
        <taxon>Insecta</taxon>
        <taxon>Pterygota</taxon>
        <taxon>Neoptera</taxon>
        <taxon>Endopterygota</taxon>
        <taxon>Coleoptera</taxon>
        <taxon>Polyphaga</taxon>
        <taxon>Cucujiformia</taxon>
        <taxon>Tenebrionidae</taxon>
        <taxon>Zophobas</taxon>
    </lineage>
</organism>
<dbReference type="PROSITE" id="PS50878">
    <property type="entry name" value="RT_POL"/>
    <property type="match status" value="1"/>
</dbReference>
<dbReference type="InterPro" id="IPR000477">
    <property type="entry name" value="RT_dom"/>
</dbReference>
<sequence>MENKFFTLGMFLDIEGTFDKMTFKSIGLALQEHDVNPTLNRWVAGMLRNREVLINVGGIEIEAVVDMGCPQGGVLSSVLWDTVVDSLIRRLNDIGYHTIGYADDLVILLTGKNADALCEIMQAAVKIVEEWCSRHTLSVNGEKTKLILFTRKRKLGTQQMPKLFNTTLQLSDEVKYLAIILDLIGRNI</sequence>
<name>A0AA38MAC1_9CUCU</name>
<accession>A0AA38MAC1</accession>
<dbReference type="EMBL" id="JALNTZ010000006">
    <property type="protein sequence ID" value="KAJ3649490.1"/>
    <property type="molecule type" value="Genomic_DNA"/>
</dbReference>
<dbReference type="PANTHER" id="PTHR33332">
    <property type="entry name" value="REVERSE TRANSCRIPTASE DOMAIN-CONTAINING PROTEIN"/>
    <property type="match status" value="1"/>
</dbReference>
<dbReference type="Pfam" id="PF00078">
    <property type="entry name" value="RVT_1"/>
    <property type="match status" value="1"/>
</dbReference>
<evidence type="ECO:0000313" key="2">
    <source>
        <dbReference type="EMBL" id="KAJ3649490.1"/>
    </source>
</evidence>
<protein>
    <recommendedName>
        <fullName evidence="1">Reverse transcriptase domain-containing protein</fullName>
    </recommendedName>
</protein>
<evidence type="ECO:0000313" key="3">
    <source>
        <dbReference type="Proteomes" id="UP001168821"/>
    </source>
</evidence>
<gene>
    <name evidence="2" type="ORF">Zmor_021230</name>
</gene>
<dbReference type="AlphaFoldDB" id="A0AA38MAC1"/>
<reference evidence="2" key="1">
    <citation type="journal article" date="2023" name="G3 (Bethesda)">
        <title>Whole genome assemblies of Zophobas morio and Tenebrio molitor.</title>
        <authorList>
            <person name="Kaur S."/>
            <person name="Stinson S.A."/>
            <person name="diCenzo G.C."/>
        </authorList>
    </citation>
    <scope>NUCLEOTIDE SEQUENCE</scope>
    <source>
        <strain evidence="2">QUZm001</strain>
    </source>
</reference>
<comment type="caution">
    <text evidence="2">The sequence shown here is derived from an EMBL/GenBank/DDBJ whole genome shotgun (WGS) entry which is preliminary data.</text>
</comment>
<keyword evidence="3" id="KW-1185">Reference proteome</keyword>
<feature type="domain" description="Reverse transcriptase" evidence="1">
    <location>
        <begin position="1"/>
        <end position="181"/>
    </location>
</feature>
<proteinExistence type="predicted"/>
<dbReference type="Proteomes" id="UP001168821">
    <property type="component" value="Unassembled WGS sequence"/>
</dbReference>